<sequence>MIGIDRNTGRTLTGWEQMVSRVQQVMTTRIGGREKRRGFGSRVPETLGRNMSDQQLILAQSYAIDAFYNPINGISDFQPTRCIASRHDSGITLRFEGVWQGQRSTFEVTV</sequence>
<evidence type="ECO:0000313" key="1">
    <source>
        <dbReference type="EMBL" id="ABM73391.1"/>
    </source>
</evidence>
<dbReference type="SUPFAM" id="SSF160719">
    <property type="entry name" value="gpW/gp25-like"/>
    <property type="match status" value="1"/>
</dbReference>
<dbReference type="EMBL" id="EF057797">
    <property type="protein sequence ID" value="ABM73391.1"/>
    <property type="molecule type" value="Genomic_DNA"/>
</dbReference>
<name>A2I2X7_9CAUD</name>
<accession>A2I2X7</accession>
<reference evidence="1 2" key="1">
    <citation type="journal article" date="2009" name="Appl. Environ. Microbiol.">
        <title>Characterization of a new plasmid-like prophage in a pandemic Vibrio parahaemolyticus O3:K6 strain.</title>
        <authorList>
            <person name="Lan S.F."/>
            <person name="Huang C.H."/>
            <person name="Chang C.H."/>
            <person name="Liao W.C."/>
            <person name="Lin I.H."/>
            <person name="Jian W.N."/>
            <person name="Wu Y.G."/>
            <person name="Chen S.Y."/>
            <person name="Wong H.C."/>
        </authorList>
    </citation>
    <scope>NUCLEOTIDE SEQUENCE [LARGE SCALE GENOMIC DNA]</scope>
</reference>
<dbReference type="OrthoDB" id="15570at10239"/>
<dbReference type="GeneID" id="5076216"/>
<protein>
    <submittedName>
        <fullName evidence="1">Putative phage-related protein</fullName>
    </submittedName>
</protein>
<keyword evidence="2" id="KW-1185">Reference proteome</keyword>
<organism evidence="1 2">
    <name type="scientific">Vibrio phage VP882</name>
    <dbReference type="NCBI Taxonomy" id="2913982"/>
    <lineage>
        <taxon>Viruses</taxon>
        <taxon>Duplodnaviria</taxon>
        <taxon>Heunggongvirae</taxon>
        <taxon>Uroviricota</taxon>
        <taxon>Caudoviricetes</taxon>
        <taxon>Hapunavirus</taxon>
        <taxon>Hapunavirus VP882</taxon>
    </lineage>
</organism>
<dbReference type="RefSeq" id="YP_001039829.1">
    <property type="nucleotide sequence ID" value="NC_009016.1"/>
</dbReference>
<dbReference type="KEGG" id="vg:5076216"/>
<dbReference type="Gene3D" id="3.10.450.40">
    <property type="match status" value="1"/>
</dbReference>
<proteinExistence type="predicted"/>
<evidence type="ECO:0000313" key="2">
    <source>
        <dbReference type="Proteomes" id="UP000008090"/>
    </source>
</evidence>
<dbReference type="Proteomes" id="UP000008090">
    <property type="component" value="Segment"/>
</dbReference>